<evidence type="ECO:0000259" key="8">
    <source>
        <dbReference type="PROSITE" id="PS50011"/>
    </source>
</evidence>
<feature type="binding site" evidence="6">
    <location>
        <position position="120"/>
    </location>
    <ligand>
        <name>ATP</name>
        <dbReference type="ChEBI" id="CHEBI:30616"/>
    </ligand>
</feature>
<feature type="domain" description="Protein kinase" evidence="8">
    <location>
        <begin position="94"/>
        <end position="299"/>
    </location>
</feature>
<keyword evidence="2" id="KW-0808">Transferase</keyword>
<keyword evidence="7" id="KW-1133">Transmembrane helix</keyword>
<proteinExistence type="predicted"/>
<feature type="transmembrane region" description="Helical" evidence="7">
    <location>
        <begin position="22"/>
        <end position="41"/>
    </location>
</feature>
<organism evidence="9 10">
    <name type="scientific">Hibiscus syriacus</name>
    <name type="common">Rose of Sharon</name>
    <dbReference type="NCBI Taxonomy" id="106335"/>
    <lineage>
        <taxon>Eukaryota</taxon>
        <taxon>Viridiplantae</taxon>
        <taxon>Streptophyta</taxon>
        <taxon>Embryophyta</taxon>
        <taxon>Tracheophyta</taxon>
        <taxon>Spermatophyta</taxon>
        <taxon>Magnoliopsida</taxon>
        <taxon>eudicotyledons</taxon>
        <taxon>Gunneridae</taxon>
        <taxon>Pentapetalae</taxon>
        <taxon>rosids</taxon>
        <taxon>malvids</taxon>
        <taxon>Malvales</taxon>
        <taxon>Malvaceae</taxon>
        <taxon>Malvoideae</taxon>
        <taxon>Hibiscus</taxon>
    </lineage>
</organism>
<evidence type="ECO:0000256" key="4">
    <source>
        <dbReference type="ARBA" id="ARBA00022777"/>
    </source>
</evidence>
<dbReference type="SUPFAM" id="SSF56112">
    <property type="entry name" value="Protein kinase-like (PK-like)"/>
    <property type="match status" value="1"/>
</dbReference>
<comment type="caution">
    <text evidence="9">The sequence shown here is derived from an EMBL/GenBank/DDBJ whole genome shotgun (WGS) entry which is preliminary data.</text>
</comment>
<dbReference type="Gene3D" id="1.10.510.10">
    <property type="entry name" value="Transferase(Phosphotransferase) domain 1"/>
    <property type="match status" value="1"/>
</dbReference>
<accession>A0A6A2XIP8</accession>
<dbReference type="Pfam" id="PF00069">
    <property type="entry name" value="Pkinase"/>
    <property type="match status" value="2"/>
</dbReference>
<reference evidence="9" key="1">
    <citation type="submission" date="2019-09" db="EMBL/GenBank/DDBJ databases">
        <title>Draft genome information of white flower Hibiscus syriacus.</title>
        <authorList>
            <person name="Kim Y.-M."/>
        </authorList>
    </citation>
    <scope>NUCLEOTIDE SEQUENCE [LARGE SCALE GENOMIC DNA]</scope>
    <source>
        <strain evidence="9">YM2019G1</strain>
    </source>
</reference>
<dbReference type="GO" id="GO:0005886">
    <property type="term" value="C:plasma membrane"/>
    <property type="evidence" value="ECO:0007669"/>
    <property type="project" value="TreeGrafter"/>
</dbReference>
<dbReference type="EMBL" id="VEPZ02001388">
    <property type="protein sequence ID" value="KAE8676101.1"/>
    <property type="molecule type" value="Genomic_DNA"/>
</dbReference>
<name>A0A6A2XIP8_HIBSY</name>
<evidence type="ECO:0000256" key="5">
    <source>
        <dbReference type="ARBA" id="ARBA00022840"/>
    </source>
</evidence>
<dbReference type="InterPro" id="IPR017441">
    <property type="entry name" value="Protein_kinase_ATP_BS"/>
</dbReference>
<dbReference type="PANTHER" id="PTHR27002">
    <property type="entry name" value="RECEPTOR-LIKE SERINE/THREONINE-PROTEIN KINASE SD1-8"/>
    <property type="match status" value="1"/>
</dbReference>
<dbReference type="PANTHER" id="PTHR27002:SF1117">
    <property type="entry name" value="CYSTEINE-RICH RECEPTOR-LIKE PROTEIN KINASE 19"/>
    <property type="match status" value="1"/>
</dbReference>
<dbReference type="GO" id="GO:0005524">
    <property type="term" value="F:ATP binding"/>
    <property type="evidence" value="ECO:0007669"/>
    <property type="project" value="UniProtKB-UniRule"/>
</dbReference>
<dbReference type="Proteomes" id="UP000436088">
    <property type="component" value="Unassembled WGS sequence"/>
</dbReference>
<evidence type="ECO:0000256" key="3">
    <source>
        <dbReference type="ARBA" id="ARBA00022741"/>
    </source>
</evidence>
<dbReference type="AlphaFoldDB" id="A0A6A2XIP8"/>
<dbReference type="PROSITE" id="PS00107">
    <property type="entry name" value="PROTEIN_KINASE_ATP"/>
    <property type="match status" value="1"/>
</dbReference>
<keyword evidence="3 6" id="KW-0547">Nucleotide-binding</keyword>
<dbReference type="InterPro" id="IPR011009">
    <property type="entry name" value="Kinase-like_dom_sf"/>
</dbReference>
<dbReference type="GO" id="GO:0004674">
    <property type="term" value="F:protein serine/threonine kinase activity"/>
    <property type="evidence" value="ECO:0007669"/>
    <property type="project" value="UniProtKB-KW"/>
</dbReference>
<keyword evidence="7" id="KW-0812">Transmembrane</keyword>
<dbReference type="InterPro" id="IPR000719">
    <property type="entry name" value="Prot_kinase_dom"/>
</dbReference>
<evidence type="ECO:0000256" key="1">
    <source>
        <dbReference type="ARBA" id="ARBA00022527"/>
    </source>
</evidence>
<keyword evidence="7" id="KW-0472">Membrane</keyword>
<evidence type="ECO:0000313" key="10">
    <source>
        <dbReference type="Proteomes" id="UP000436088"/>
    </source>
</evidence>
<keyword evidence="1" id="KW-0723">Serine/threonine-protein kinase</keyword>
<evidence type="ECO:0000256" key="6">
    <source>
        <dbReference type="PROSITE-ProRule" id="PRU10141"/>
    </source>
</evidence>
<dbReference type="FunFam" id="3.30.200.20:FF:000951">
    <property type="entry name" value="Uncharacterized protein"/>
    <property type="match status" value="1"/>
</dbReference>
<keyword evidence="4" id="KW-0418">Kinase</keyword>
<dbReference type="Gene3D" id="3.30.200.20">
    <property type="entry name" value="Phosphorylase Kinase, domain 1"/>
    <property type="match status" value="1"/>
</dbReference>
<sequence length="299" mass="33828">MHAPSVNVTHRHQSDEQTSRDIVPVTVAAVVIFMIAIIYYLRKKMFKSQGLSGALKMSVSWIRVRISAEKKYENGDSNFQVFSFSSIKAATNNFSNENKLGEGGYGHVYKLPKGQEIAVKRLSKSSNKGVEKLKNEVTLTATLQHVNVARVLGICAEKEEKLLVYEFMPNKSWISTSMARNILLDSEMSPKISDFGMAKFFRKDEHEANTGRIVGTYGYVPPEYVAKGIYSTKYDVYSFGVLLLQIISGKRSSRYYGCHENLNLLEYAYELWKQGRGAEFFDSSLDDSSSSCKLIRVWK</sequence>
<evidence type="ECO:0000313" key="9">
    <source>
        <dbReference type="EMBL" id="KAE8676101.1"/>
    </source>
</evidence>
<evidence type="ECO:0000256" key="7">
    <source>
        <dbReference type="SAM" id="Phobius"/>
    </source>
</evidence>
<protein>
    <submittedName>
        <fullName evidence="9">Cysteine-rich RLK 34, putative isoform 2</fullName>
    </submittedName>
</protein>
<keyword evidence="5 6" id="KW-0067">ATP-binding</keyword>
<evidence type="ECO:0000256" key="2">
    <source>
        <dbReference type="ARBA" id="ARBA00022679"/>
    </source>
</evidence>
<gene>
    <name evidence="9" type="ORF">F3Y22_tig00111633pilonHSYRG00058</name>
</gene>
<dbReference type="PROSITE" id="PS50011">
    <property type="entry name" value="PROTEIN_KINASE_DOM"/>
    <property type="match status" value="1"/>
</dbReference>
<keyword evidence="10" id="KW-1185">Reference proteome</keyword>